<dbReference type="SUPFAM" id="SSF51679">
    <property type="entry name" value="Bacterial luciferase-like"/>
    <property type="match status" value="1"/>
</dbReference>
<keyword evidence="1" id="KW-0560">Oxidoreductase</keyword>
<protein>
    <submittedName>
        <fullName evidence="3">Luciferase</fullName>
    </submittedName>
</protein>
<gene>
    <name evidence="3" type="ORF">Z045_02655</name>
</gene>
<evidence type="ECO:0000256" key="1">
    <source>
        <dbReference type="ARBA" id="ARBA00023002"/>
    </source>
</evidence>
<name>A0A0V9UQT0_9NOCA</name>
<dbReference type="InterPro" id="IPR036661">
    <property type="entry name" value="Luciferase-like_sf"/>
</dbReference>
<dbReference type="Proteomes" id="UP000053060">
    <property type="component" value="Unassembled WGS sequence"/>
</dbReference>
<dbReference type="Pfam" id="PF00296">
    <property type="entry name" value="Bac_luciferase"/>
    <property type="match status" value="1"/>
</dbReference>
<evidence type="ECO:0000313" key="4">
    <source>
        <dbReference type="Proteomes" id="UP000053060"/>
    </source>
</evidence>
<accession>A0A0V9UQT0</accession>
<evidence type="ECO:0000313" key="3">
    <source>
        <dbReference type="EMBL" id="KSZ60369.1"/>
    </source>
</evidence>
<dbReference type="InterPro" id="IPR011251">
    <property type="entry name" value="Luciferase-like_dom"/>
</dbReference>
<dbReference type="PATRIC" id="fig|1441730.3.peg.561"/>
<reference evidence="3 4" key="2">
    <citation type="journal article" date="2016" name="Genome Announc.">
        <title>Draft Genome Sequence of a Versatile Hydrocarbon-Degrading Bacterium, Rhodococcus pyridinivorans Strain KG-16, Collected from Oil Fields in India.</title>
        <authorList>
            <person name="Aggarwal R.K."/>
            <person name="Dawar C."/>
            <person name="Phanindranath R."/>
            <person name="Mutnuri L."/>
            <person name="Dayal A.M."/>
        </authorList>
    </citation>
    <scope>NUCLEOTIDE SEQUENCE [LARGE SCALE GENOMIC DNA]</scope>
    <source>
        <strain evidence="3 4">KG-16</strain>
    </source>
</reference>
<dbReference type="Gene3D" id="3.20.20.30">
    <property type="entry name" value="Luciferase-like domain"/>
    <property type="match status" value="1"/>
</dbReference>
<proteinExistence type="predicted"/>
<dbReference type="AlphaFoldDB" id="A0A0V9UQT0"/>
<feature type="domain" description="Luciferase-like" evidence="2">
    <location>
        <begin position="31"/>
        <end position="226"/>
    </location>
</feature>
<reference evidence="4" key="1">
    <citation type="submission" date="2015-01" db="EMBL/GenBank/DDBJ databases">
        <title>Draft genome sequence of Rhodococcus pyridinivorans strain KG-16, a hydrocarbon-degrading bacterium.</title>
        <authorList>
            <person name="Aggarwal R.K."/>
            <person name="Dawar C."/>
        </authorList>
    </citation>
    <scope>NUCLEOTIDE SEQUENCE [LARGE SCALE GENOMIC DNA]</scope>
    <source>
        <strain evidence="4">KG-16</strain>
    </source>
</reference>
<dbReference type="EMBL" id="AZXY01000001">
    <property type="protein sequence ID" value="KSZ60369.1"/>
    <property type="molecule type" value="Genomic_DNA"/>
</dbReference>
<dbReference type="PANTHER" id="PTHR43244:SF1">
    <property type="entry name" value="5,10-METHYLENETETRAHYDROMETHANOPTERIN REDUCTASE"/>
    <property type="match status" value="1"/>
</dbReference>
<dbReference type="GO" id="GO:0016705">
    <property type="term" value="F:oxidoreductase activity, acting on paired donors, with incorporation or reduction of molecular oxygen"/>
    <property type="evidence" value="ECO:0007669"/>
    <property type="project" value="InterPro"/>
</dbReference>
<dbReference type="PANTHER" id="PTHR43244">
    <property type="match status" value="1"/>
</dbReference>
<comment type="caution">
    <text evidence="3">The sequence shown here is derived from an EMBL/GenBank/DDBJ whole genome shotgun (WGS) entry which is preliminary data.</text>
</comment>
<sequence>MIDGSNRTRVVRIGITSPIVTRVPGVSCDWEAGAGIEELSQIADTADRSGFHHLTCSEHVAVPASVAATRGGTYWDPLATLGFLAARTDRIRLVTQVLVLGYHHPLEIAKRYGTLDTVSSGRLTLGLGVGSLEEEFALLDVPFTDRGARADDALAALRASLSTREPSYRGEYFEYSDVVVDPCAVQPRVPLWIGGRTPRSLRRACEFGDGWVPFGLAFDDVKAMLAKRQLPPGFEVVLPAARLDPLGDPDATHRRLDRAIAAGATIVGAGVDAGSADHYCDQLAALADLFGREFGDVEVG</sequence>
<dbReference type="NCBIfam" id="TIGR03619">
    <property type="entry name" value="F420_Rv2161c"/>
    <property type="match status" value="1"/>
</dbReference>
<dbReference type="InterPro" id="IPR050564">
    <property type="entry name" value="F420-G6PD/mer"/>
</dbReference>
<dbReference type="CDD" id="cd01097">
    <property type="entry name" value="Tetrahydromethanopterin_reductase"/>
    <property type="match status" value="1"/>
</dbReference>
<evidence type="ECO:0000259" key="2">
    <source>
        <dbReference type="Pfam" id="PF00296"/>
    </source>
</evidence>
<dbReference type="InterPro" id="IPR019921">
    <property type="entry name" value="Lucif-like_OxRdtase_Rv2161c"/>
</dbReference>
<dbReference type="RefSeq" id="WP_060650485.1">
    <property type="nucleotide sequence ID" value="NZ_AZXY01000001.1"/>
</dbReference>
<organism evidence="3 4">
    <name type="scientific">Rhodococcus pyridinivorans KG-16</name>
    <dbReference type="NCBI Taxonomy" id="1441730"/>
    <lineage>
        <taxon>Bacteria</taxon>
        <taxon>Bacillati</taxon>
        <taxon>Actinomycetota</taxon>
        <taxon>Actinomycetes</taxon>
        <taxon>Mycobacteriales</taxon>
        <taxon>Nocardiaceae</taxon>
        <taxon>Rhodococcus</taxon>
    </lineage>
</organism>